<evidence type="ECO:0000259" key="4">
    <source>
        <dbReference type="PROSITE" id="PS50830"/>
    </source>
</evidence>
<dbReference type="PROSITE" id="PS01123">
    <property type="entry name" value="TNASE_1"/>
    <property type="match status" value="1"/>
</dbReference>
<dbReference type="GO" id="GO:0004519">
    <property type="term" value="F:endonuclease activity"/>
    <property type="evidence" value="ECO:0007669"/>
    <property type="project" value="UniProtKB-KW"/>
</dbReference>
<dbReference type="SUPFAM" id="SSF50199">
    <property type="entry name" value="Staphylococcal nuclease"/>
    <property type="match status" value="1"/>
</dbReference>
<keyword evidence="2 5" id="KW-0255">Endonuclease</keyword>
<dbReference type="GO" id="GO:0003676">
    <property type="term" value="F:nucleic acid binding"/>
    <property type="evidence" value="ECO:0007669"/>
    <property type="project" value="InterPro"/>
</dbReference>
<dbReference type="Gene3D" id="2.40.50.90">
    <property type="match status" value="1"/>
</dbReference>
<dbReference type="PANTHER" id="PTHR12302">
    <property type="entry name" value="EBNA2 BINDING PROTEIN P100"/>
    <property type="match status" value="1"/>
</dbReference>
<dbReference type="EMBL" id="FLUL01000001">
    <property type="protein sequence ID" value="SBV94778.1"/>
    <property type="molecule type" value="Genomic_DNA"/>
</dbReference>
<dbReference type="AlphaFoldDB" id="A0A212J5P6"/>
<feature type="domain" description="TNase-like" evidence="4">
    <location>
        <begin position="19"/>
        <end position="139"/>
    </location>
</feature>
<evidence type="ECO:0000256" key="2">
    <source>
        <dbReference type="ARBA" id="ARBA00022759"/>
    </source>
</evidence>
<keyword evidence="1" id="KW-0540">Nuclease</keyword>
<name>A0A212J5P6_9BACT</name>
<dbReference type="InterPro" id="IPR016071">
    <property type="entry name" value="Staphylococal_nuclease_OB-fold"/>
</dbReference>
<evidence type="ECO:0000313" key="5">
    <source>
        <dbReference type="EMBL" id="SBV94778.1"/>
    </source>
</evidence>
<accession>A0A212J5P6</accession>
<dbReference type="PANTHER" id="PTHR12302:SF3">
    <property type="entry name" value="SERINE_THREONINE-PROTEIN KINASE 31"/>
    <property type="match status" value="1"/>
</dbReference>
<dbReference type="CDD" id="cd00175">
    <property type="entry name" value="SNc"/>
    <property type="match status" value="1"/>
</dbReference>
<dbReference type="EC" id="3.1.-.-" evidence="5"/>
<dbReference type="Pfam" id="PF00565">
    <property type="entry name" value="SNase"/>
    <property type="match status" value="1"/>
</dbReference>
<organism evidence="5">
    <name type="scientific">uncultured Dysgonomonas sp</name>
    <dbReference type="NCBI Taxonomy" id="206096"/>
    <lineage>
        <taxon>Bacteria</taxon>
        <taxon>Pseudomonadati</taxon>
        <taxon>Bacteroidota</taxon>
        <taxon>Bacteroidia</taxon>
        <taxon>Bacteroidales</taxon>
        <taxon>Dysgonomonadaceae</taxon>
        <taxon>Dysgonomonas</taxon>
        <taxon>environmental samples</taxon>
    </lineage>
</organism>
<dbReference type="InterPro" id="IPR035437">
    <property type="entry name" value="SNase_OB-fold_sf"/>
</dbReference>
<evidence type="ECO:0000256" key="1">
    <source>
        <dbReference type="ARBA" id="ARBA00022722"/>
    </source>
</evidence>
<dbReference type="PROSITE" id="PS50830">
    <property type="entry name" value="TNASE_3"/>
    <property type="match status" value="1"/>
</dbReference>
<sequence>MRKSILVLLFLFPILLSAQTLKGKVVRVSDGDTVVLLDADNTQHKIRLNGIDAPENGQPYGDKSKEYLSNLIAGKEVAVEVKGKDQYKRILGVVYLGDTNINAEMIRAGYAWNYKYSKDKYYIKLQEKAKAEKKGLWKDKNAVDPWQWRKNKY</sequence>
<gene>
    <name evidence="5" type="ORF">KL86DYS2_10789</name>
</gene>
<evidence type="ECO:0000256" key="3">
    <source>
        <dbReference type="ARBA" id="ARBA00022801"/>
    </source>
</evidence>
<dbReference type="RefSeq" id="WP_296947360.1">
    <property type="nucleotide sequence ID" value="NZ_LT599021.1"/>
</dbReference>
<dbReference type="SMART" id="SM00318">
    <property type="entry name" value="SNc"/>
    <property type="match status" value="1"/>
</dbReference>
<dbReference type="InterPro" id="IPR002071">
    <property type="entry name" value="Thermonucl_AS"/>
</dbReference>
<protein>
    <submittedName>
        <fullName evidence="5">Uncharacterized endonuclease HI_1296</fullName>
        <ecNumber evidence="5">3.1.-.-</ecNumber>
    </submittedName>
</protein>
<keyword evidence="3 5" id="KW-0378">Hydrolase</keyword>
<dbReference type="GO" id="GO:0016787">
    <property type="term" value="F:hydrolase activity"/>
    <property type="evidence" value="ECO:0007669"/>
    <property type="project" value="UniProtKB-KW"/>
</dbReference>
<proteinExistence type="predicted"/>
<reference evidence="5" key="1">
    <citation type="submission" date="2016-04" db="EMBL/GenBank/DDBJ databases">
        <authorList>
            <person name="Evans L.H."/>
            <person name="Alamgir A."/>
            <person name="Owens N."/>
            <person name="Weber N.D."/>
            <person name="Virtaneva K."/>
            <person name="Barbian K."/>
            <person name="Babar A."/>
            <person name="Rosenke K."/>
        </authorList>
    </citation>
    <scope>NUCLEOTIDE SEQUENCE</scope>
    <source>
        <strain evidence="5">86-2</strain>
    </source>
</reference>